<evidence type="ECO:0000313" key="1">
    <source>
        <dbReference type="EMBL" id="MBC9713927.1"/>
    </source>
</evidence>
<proteinExistence type="predicted"/>
<name>A0ABR7SG10_9ACTN</name>
<accession>A0ABR7SG10</accession>
<protein>
    <recommendedName>
        <fullName evidence="3">HNH endonuclease</fullName>
    </recommendedName>
</protein>
<comment type="caution">
    <text evidence="1">The sequence shown here is derived from an EMBL/GenBank/DDBJ whole genome shotgun (WGS) entry which is preliminary data.</text>
</comment>
<evidence type="ECO:0008006" key="3">
    <source>
        <dbReference type="Google" id="ProtNLM"/>
    </source>
</evidence>
<keyword evidence="2" id="KW-1185">Reference proteome</keyword>
<evidence type="ECO:0000313" key="2">
    <source>
        <dbReference type="Proteomes" id="UP000642284"/>
    </source>
</evidence>
<organism evidence="1 2">
    <name type="scientific">Streptomyces polyasparticus</name>
    <dbReference type="NCBI Taxonomy" id="2767826"/>
    <lineage>
        <taxon>Bacteria</taxon>
        <taxon>Bacillati</taxon>
        <taxon>Actinomycetota</taxon>
        <taxon>Actinomycetes</taxon>
        <taxon>Kitasatosporales</taxon>
        <taxon>Streptomycetaceae</taxon>
        <taxon>Streptomyces</taxon>
    </lineage>
</organism>
<gene>
    <name evidence="1" type="ORF">H9Y04_15265</name>
</gene>
<sequence>MGLRRFLDAPTAETRPAAPGCELCGASIRSSGHAHAVDLDARRLLCVCTACRLLLTDRGGARGRYRTVPDRYRRVPDFTVTRAQWEELGIPVRFCFTFRNSRLGQYVAQYPSPAGATEALLPTAVWQRVLAANPPASEAADDVEALLLRRQDHHVECHLVPIDACYRLVARVRTHWQGFDGRGRVRAETDAFFEHLQAREQGGIR</sequence>
<dbReference type="Proteomes" id="UP000642284">
    <property type="component" value="Unassembled WGS sequence"/>
</dbReference>
<reference evidence="1 2" key="1">
    <citation type="submission" date="2020-08" db="EMBL/GenBank/DDBJ databases">
        <title>Genemic of Streptomyces polyaspartic.</title>
        <authorList>
            <person name="Liu W."/>
        </authorList>
    </citation>
    <scope>NUCLEOTIDE SEQUENCE [LARGE SCALE GENOMIC DNA]</scope>
    <source>
        <strain evidence="1 2">TRM66268-LWL</strain>
    </source>
</reference>
<dbReference type="EMBL" id="JACTVJ010000006">
    <property type="protein sequence ID" value="MBC9713927.1"/>
    <property type="molecule type" value="Genomic_DNA"/>
</dbReference>
<dbReference type="Pfam" id="PF19372">
    <property type="entry name" value="DUF5947"/>
    <property type="match status" value="1"/>
</dbReference>
<dbReference type="InterPro" id="IPR045991">
    <property type="entry name" value="DUF5947"/>
</dbReference>
<dbReference type="RefSeq" id="WP_187814468.1">
    <property type="nucleotide sequence ID" value="NZ_JACTVJ010000006.1"/>
</dbReference>